<dbReference type="EMBL" id="JAVDXU010000003">
    <property type="protein sequence ID" value="MDR7271645.1"/>
    <property type="molecule type" value="Genomic_DNA"/>
</dbReference>
<organism evidence="4 5">
    <name type="scientific">Roseateles saccharophilus</name>
    <name type="common">Pseudomonas saccharophila</name>
    <dbReference type="NCBI Taxonomy" id="304"/>
    <lineage>
        <taxon>Bacteria</taxon>
        <taxon>Pseudomonadati</taxon>
        <taxon>Pseudomonadota</taxon>
        <taxon>Betaproteobacteria</taxon>
        <taxon>Burkholderiales</taxon>
        <taxon>Sphaerotilaceae</taxon>
        <taxon>Roseateles</taxon>
    </lineage>
</organism>
<evidence type="ECO:0000256" key="3">
    <source>
        <dbReference type="SAM" id="Phobius"/>
    </source>
</evidence>
<feature type="coiled-coil region" evidence="1">
    <location>
        <begin position="46"/>
        <end position="73"/>
    </location>
</feature>
<keyword evidence="1" id="KW-0175">Coiled coil</keyword>
<evidence type="ECO:0000256" key="1">
    <source>
        <dbReference type="SAM" id="Coils"/>
    </source>
</evidence>
<evidence type="ECO:0000313" key="5">
    <source>
        <dbReference type="Proteomes" id="UP001180453"/>
    </source>
</evidence>
<name>A0ABU1YS15_ROSSA</name>
<comment type="caution">
    <text evidence="4">The sequence shown here is derived from an EMBL/GenBank/DDBJ whole genome shotgun (WGS) entry which is preliminary data.</text>
</comment>
<reference evidence="4 5" key="1">
    <citation type="submission" date="2023-07" db="EMBL/GenBank/DDBJ databases">
        <title>Sorghum-associated microbial communities from plants grown in Nebraska, USA.</title>
        <authorList>
            <person name="Schachtman D."/>
        </authorList>
    </citation>
    <scope>NUCLEOTIDE SEQUENCE [LARGE SCALE GENOMIC DNA]</scope>
    <source>
        <strain evidence="4 5">BE314</strain>
    </source>
</reference>
<evidence type="ECO:0008006" key="6">
    <source>
        <dbReference type="Google" id="ProtNLM"/>
    </source>
</evidence>
<keyword evidence="3" id="KW-1133">Transmembrane helix</keyword>
<keyword evidence="5" id="KW-1185">Reference proteome</keyword>
<gene>
    <name evidence="4" type="ORF">J2X20_004313</name>
</gene>
<dbReference type="RefSeq" id="WP_310269237.1">
    <property type="nucleotide sequence ID" value="NZ_JAVDXU010000003.1"/>
</dbReference>
<dbReference type="Proteomes" id="UP001180453">
    <property type="component" value="Unassembled WGS sequence"/>
</dbReference>
<accession>A0ABU1YS15</accession>
<evidence type="ECO:0000313" key="4">
    <source>
        <dbReference type="EMBL" id="MDR7271645.1"/>
    </source>
</evidence>
<feature type="transmembrane region" description="Helical" evidence="3">
    <location>
        <begin position="6"/>
        <end position="28"/>
    </location>
</feature>
<keyword evidence="3" id="KW-0472">Membrane</keyword>
<evidence type="ECO:0000256" key="2">
    <source>
        <dbReference type="SAM" id="MobiDB-lite"/>
    </source>
</evidence>
<proteinExistence type="predicted"/>
<feature type="region of interest" description="Disordered" evidence="2">
    <location>
        <begin position="102"/>
        <end position="125"/>
    </location>
</feature>
<protein>
    <recommendedName>
        <fullName evidence="6">DUF1043 family protein</fullName>
    </recommendedName>
</protein>
<sequence length="125" mass="13742">MDNGQLLPLLGGFALGAALGGGAVYAWVAKRLKREHERVVHVEQSRQLGAQQLTQARKQVEQLQRECHELRLAVRPAPRPAPPPPAPIDAAEATRRYVEAKLQPAAPAEEPKPFKDTVVLPKSQY</sequence>
<keyword evidence="3" id="KW-0812">Transmembrane</keyword>